<feature type="compositionally biased region" description="Low complexity" evidence="1">
    <location>
        <begin position="392"/>
        <end position="402"/>
    </location>
</feature>
<evidence type="ECO:0000259" key="2">
    <source>
        <dbReference type="Pfam" id="PF06221"/>
    </source>
</evidence>
<dbReference type="RefSeq" id="XP_017991415.1">
    <property type="nucleotide sequence ID" value="XM_018136453.1"/>
</dbReference>
<feature type="region of interest" description="Disordered" evidence="1">
    <location>
        <begin position="208"/>
        <end position="304"/>
    </location>
</feature>
<organism evidence="3 4">
    <name type="scientific">Malassezia pachydermatis</name>
    <dbReference type="NCBI Taxonomy" id="77020"/>
    <lineage>
        <taxon>Eukaryota</taxon>
        <taxon>Fungi</taxon>
        <taxon>Dikarya</taxon>
        <taxon>Basidiomycota</taxon>
        <taxon>Ustilaginomycotina</taxon>
        <taxon>Malasseziomycetes</taxon>
        <taxon>Malasseziales</taxon>
        <taxon>Malasseziaceae</taxon>
        <taxon>Malassezia</taxon>
    </lineage>
</organism>
<dbReference type="GO" id="GO:0005634">
    <property type="term" value="C:nucleus"/>
    <property type="evidence" value="ECO:0007669"/>
    <property type="project" value="InterPro"/>
</dbReference>
<dbReference type="VEuPathDB" id="FungiDB:Malapachy_1957"/>
<feature type="compositionally biased region" description="Low complexity" evidence="1">
    <location>
        <begin position="267"/>
        <end position="287"/>
    </location>
</feature>
<feature type="region of interest" description="Disordered" evidence="1">
    <location>
        <begin position="368"/>
        <end position="414"/>
    </location>
</feature>
<dbReference type="InterPro" id="IPR009349">
    <property type="entry name" value="TRIP4/RQT4_C2HC5_Znf"/>
</dbReference>
<dbReference type="GeneID" id="28728328"/>
<name>A0A0M9VNW6_9BASI</name>
<dbReference type="OrthoDB" id="338816at2759"/>
<feature type="compositionally biased region" description="Basic and acidic residues" evidence="1">
    <location>
        <begin position="208"/>
        <end position="218"/>
    </location>
</feature>
<comment type="caution">
    <text evidence="3">The sequence shown here is derived from an EMBL/GenBank/DDBJ whole genome shotgun (WGS) entry which is preliminary data.</text>
</comment>
<dbReference type="GO" id="GO:0008270">
    <property type="term" value="F:zinc ion binding"/>
    <property type="evidence" value="ECO:0007669"/>
    <property type="project" value="InterPro"/>
</dbReference>
<dbReference type="AlphaFoldDB" id="A0A0M9VNW6"/>
<feature type="domain" description="TRIP4/RQT4 C2HC5-type zinc finger" evidence="2">
    <location>
        <begin position="137"/>
        <end position="193"/>
    </location>
</feature>
<evidence type="ECO:0000313" key="4">
    <source>
        <dbReference type="Proteomes" id="UP000037751"/>
    </source>
</evidence>
<protein>
    <submittedName>
        <fullName evidence="3">Zinc c2hc5-type protein</fullName>
    </submittedName>
</protein>
<keyword evidence="4" id="KW-1185">Reference proteome</keyword>
<accession>A0A0M9VNW6</accession>
<sequence>MVATPAEQALGAFLGLDETTVTEQILPYLSTHTTPKALRMYLQDLIGTSSEAKALADQVVAQRFPTHAEPTRKRDTKPIRLTPGTVVAALAESEERAMPRTLEPTPEMKALDLAFAMVSTEPSSSAAQAYAPTIRCICLCQGRRHPLAAWVPQCTSCGLLLCEALRPVVVSPFSVCPSCQKSPIVTSSARARLLSSMVERRERLAREQWDHEAKRHAEWQLQRTSGRVPDQPFPTLHGTPTPTPSKPPTQRNRVLRLDTKTHKVTIAPSKPAAKAGKKGTTAPGGASQDTEEEWRTTAEDGSMLVHDYDDDQFRERYAPEASISSASPTKASWAGLSSQLLWTPTYVPATQRDAAMAPLVSDILTEVPDMDLLLQRKPPGSTSTDTRRQNRSKASASAIARSQGRKSGKAGKKR</sequence>
<proteinExistence type="predicted"/>
<dbReference type="Pfam" id="PF06221">
    <property type="entry name" value="zf-C2HC5"/>
    <property type="match status" value="1"/>
</dbReference>
<gene>
    <name evidence="3" type="ORF">Malapachy_1957</name>
</gene>
<evidence type="ECO:0000313" key="3">
    <source>
        <dbReference type="EMBL" id="KOS13783.1"/>
    </source>
</evidence>
<evidence type="ECO:0000256" key="1">
    <source>
        <dbReference type="SAM" id="MobiDB-lite"/>
    </source>
</evidence>
<dbReference type="Proteomes" id="UP000037751">
    <property type="component" value="Unassembled WGS sequence"/>
</dbReference>
<reference evidence="3 4" key="1">
    <citation type="submission" date="2015-07" db="EMBL/GenBank/DDBJ databases">
        <title>Draft Genome Sequence of Malassezia furfur CBS1878 and Malassezia pachydermatis CBS1879.</title>
        <authorList>
            <person name="Triana S."/>
            <person name="Ohm R."/>
            <person name="Gonzalez A."/>
            <person name="DeCock H."/>
            <person name="Restrepo S."/>
            <person name="Celis A."/>
        </authorList>
    </citation>
    <scope>NUCLEOTIDE SEQUENCE [LARGE SCALE GENOMIC DNA]</scope>
    <source>
        <strain evidence="3 4">CBS 1879</strain>
    </source>
</reference>
<dbReference type="STRING" id="77020.A0A0M9VNW6"/>
<feature type="compositionally biased region" description="Basic residues" evidence="1">
    <location>
        <begin position="403"/>
        <end position="414"/>
    </location>
</feature>
<dbReference type="GO" id="GO:0180022">
    <property type="term" value="C:RQC-trigger complex"/>
    <property type="evidence" value="ECO:0007669"/>
    <property type="project" value="InterPro"/>
</dbReference>
<dbReference type="GO" id="GO:0072344">
    <property type="term" value="P:rescue of stalled ribosome"/>
    <property type="evidence" value="ECO:0007669"/>
    <property type="project" value="InterPro"/>
</dbReference>
<dbReference type="EMBL" id="LGAV01000005">
    <property type="protein sequence ID" value="KOS13783.1"/>
    <property type="molecule type" value="Genomic_DNA"/>
</dbReference>